<evidence type="ECO:0000313" key="2">
    <source>
        <dbReference type="Proteomes" id="UP000660708"/>
    </source>
</evidence>
<dbReference type="Proteomes" id="UP000660708">
    <property type="component" value="Unassembled WGS sequence"/>
</dbReference>
<dbReference type="AlphaFoldDB" id="A0A8I0T3K0"/>
<accession>A0A8I0T3K0</accession>
<dbReference type="RefSeq" id="WP_125251425.1">
    <property type="nucleotide sequence ID" value="NZ_AQHF01000021.1"/>
</dbReference>
<gene>
    <name evidence="1" type="ORF">PPEP_a3684</name>
</gene>
<comment type="caution">
    <text evidence="1">The sequence shown here is derived from an EMBL/GenBank/DDBJ whole genome shotgun (WGS) entry which is preliminary data.</text>
</comment>
<sequence>MEFYKKVHQSCQQALCHSSPLRPILISAISNRRASLQAIVSNLSDGVVSPKELDTLLSQEAEKVSVQLLKEGNLSKQEAIAASEKVIFTLARNLL</sequence>
<organism evidence="1 2">
    <name type="scientific">Pseudoalteromonas peptidolytica F12-50-A1</name>
    <dbReference type="NCBI Taxonomy" id="1315280"/>
    <lineage>
        <taxon>Bacteria</taxon>
        <taxon>Pseudomonadati</taxon>
        <taxon>Pseudomonadota</taxon>
        <taxon>Gammaproteobacteria</taxon>
        <taxon>Alteromonadales</taxon>
        <taxon>Pseudoalteromonadaceae</taxon>
        <taxon>Pseudoalteromonas</taxon>
    </lineage>
</organism>
<keyword evidence="2" id="KW-1185">Reference proteome</keyword>
<dbReference type="EMBL" id="AQHF01000021">
    <property type="protein sequence ID" value="MBE0346456.1"/>
    <property type="molecule type" value="Genomic_DNA"/>
</dbReference>
<name>A0A8I0T3K0_9GAMM</name>
<protein>
    <submittedName>
        <fullName evidence="1">Uncharacterized protein</fullName>
    </submittedName>
</protein>
<evidence type="ECO:0000313" key="1">
    <source>
        <dbReference type="EMBL" id="MBE0346456.1"/>
    </source>
</evidence>
<reference evidence="1 2" key="1">
    <citation type="submission" date="2015-06" db="EMBL/GenBank/DDBJ databases">
        <title>Genome sequence of Pseudoalteromonas peptidolytica.</title>
        <authorList>
            <person name="Xie B.-B."/>
            <person name="Rong J.-C."/>
            <person name="Qin Q.-L."/>
            <person name="Zhang Y.-Z."/>
        </authorList>
    </citation>
    <scope>NUCLEOTIDE SEQUENCE [LARGE SCALE GENOMIC DNA]</scope>
    <source>
        <strain evidence="1 2">F12-50-A1</strain>
    </source>
</reference>
<proteinExistence type="predicted"/>